<protein>
    <submittedName>
        <fullName evidence="2">Uncharacterized protein</fullName>
    </submittedName>
</protein>
<feature type="compositionally biased region" description="Basic and acidic residues" evidence="1">
    <location>
        <begin position="275"/>
        <end position="286"/>
    </location>
</feature>
<dbReference type="EMBL" id="JAQQWM010000001">
    <property type="protein sequence ID" value="KAK8083879.1"/>
    <property type="molecule type" value="Genomic_DNA"/>
</dbReference>
<name>A0ABR1WK48_9PEZI</name>
<evidence type="ECO:0000313" key="2">
    <source>
        <dbReference type="EMBL" id="KAK8083879.1"/>
    </source>
</evidence>
<proteinExistence type="predicted"/>
<keyword evidence="3" id="KW-1185">Reference proteome</keyword>
<accession>A0ABR1WK48</accession>
<feature type="region of interest" description="Disordered" evidence="1">
    <location>
        <begin position="270"/>
        <end position="325"/>
    </location>
</feature>
<gene>
    <name evidence="2" type="ORF">PG996_002660</name>
</gene>
<dbReference type="Proteomes" id="UP001446871">
    <property type="component" value="Unassembled WGS sequence"/>
</dbReference>
<organism evidence="2 3">
    <name type="scientific">Apiospora saccharicola</name>
    <dbReference type="NCBI Taxonomy" id="335842"/>
    <lineage>
        <taxon>Eukaryota</taxon>
        <taxon>Fungi</taxon>
        <taxon>Dikarya</taxon>
        <taxon>Ascomycota</taxon>
        <taxon>Pezizomycotina</taxon>
        <taxon>Sordariomycetes</taxon>
        <taxon>Xylariomycetidae</taxon>
        <taxon>Amphisphaeriales</taxon>
        <taxon>Apiosporaceae</taxon>
        <taxon>Apiospora</taxon>
    </lineage>
</organism>
<evidence type="ECO:0000313" key="3">
    <source>
        <dbReference type="Proteomes" id="UP001446871"/>
    </source>
</evidence>
<evidence type="ECO:0000256" key="1">
    <source>
        <dbReference type="SAM" id="MobiDB-lite"/>
    </source>
</evidence>
<feature type="region of interest" description="Disordered" evidence="1">
    <location>
        <begin position="51"/>
        <end position="91"/>
    </location>
</feature>
<reference evidence="2 3" key="1">
    <citation type="submission" date="2023-01" db="EMBL/GenBank/DDBJ databases">
        <title>Analysis of 21 Apiospora genomes using comparative genomics revels a genus with tremendous synthesis potential of carbohydrate active enzymes and secondary metabolites.</title>
        <authorList>
            <person name="Sorensen T."/>
        </authorList>
    </citation>
    <scope>NUCLEOTIDE SEQUENCE [LARGE SCALE GENOMIC DNA]</scope>
    <source>
        <strain evidence="2 3">CBS 83171</strain>
    </source>
</reference>
<sequence>MTQAQKVAVAQELGRVYQKIRSRTHWSSGTFKMVLDRDGSSDTYEAIVAREYGQDSGSESNGSEEDSGSESDDGWEDEGLNGSGFAIDLRPFGMPEERDYRPEVDWDAMHAALAEDVNGDEKLLTKDNLCAEPRDLPARDILFLMFKRRIHRNQYYREKETREERLEENEKLLKPALAIIETIVERNGDLFGNESDSINREGKDAICLSNMSMLVKPDNILVDFAFAAGGQDAGKGDNNNNNNNKPTITGLLGWDEATFKPWVLGCRAPDWLWPPKEESSDGKDNEKDEEDKDGNDGDGSVGCDGSCADYPDPEPLDPIQPTDPAGAEIKRAFDAAAGERFQAAAYNTDLVFARRILDVVRRGGEWTVCDTDELQRLIEEWNERENKTGSAN</sequence>
<feature type="compositionally biased region" description="Acidic residues" evidence="1">
    <location>
        <begin position="62"/>
        <end position="79"/>
    </location>
</feature>
<comment type="caution">
    <text evidence="2">The sequence shown here is derived from an EMBL/GenBank/DDBJ whole genome shotgun (WGS) entry which is preliminary data.</text>
</comment>